<dbReference type="EMBL" id="BAABDH010000021">
    <property type="protein sequence ID" value="GAA3930237.1"/>
    <property type="molecule type" value="Genomic_DNA"/>
</dbReference>
<dbReference type="SUPFAM" id="SSF47413">
    <property type="entry name" value="lambda repressor-like DNA-binding domains"/>
    <property type="match status" value="1"/>
</dbReference>
<proteinExistence type="predicted"/>
<evidence type="ECO:0000313" key="1">
    <source>
        <dbReference type="EMBL" id="GAA3930237.1"/>
    </source>
</evidence>
<comment type="caution">
    <text evidence="1">The sequence shown here is derived from an EMBL/GenBank/DDBJ whole genome shotgun (WGS) entry which is preliminary data.</text>
</comment>
<keyword evidence="2" id="KW-1185">Reference proteome</keyword>
<dbReference type="RefSeq" id="WP_345112113.1">
    <property type="nucleotide sequence ID" value="NZ_BAABDH010000021.1"/>
</dbReference>
<dbReference type="Gene3D" id="1.10.260.40">
    <property type="entry name" value="lambda repressor-like DNA-binding domains"/>
    <property type="match status" value="1"/>
</dbReference>
<evidence type="ECO:0000313" key="2">
    <source>
        <dbReference type="Proteomes" id="UP001499909"/>
    </source>
</evidence>
<accession>A0ABP7MUT3</accession>
<evidence type="ECO:0008006" key="3">
    <source>
        <dbReference type="Google" id="ProtNLM"/>
    </source>
</evidence>
<name>A0ABP7MUT3_9BACT</name>
<dbReference type="InterPro" id="IPR010982">
    <property type="entry name" value="Lambda_DNA-bd_dom_sf"/>
</dbReference>
<sequence>MADSIRTQLGLTQERMADWLGMSRVSVTLAEQGHRSLPHSAALQEGRLSFARLGRVLDATGQTRPAPPPLPPPAPDPEPLLARLDYCQHHLRNLRYKLKLMQARAAPYEARLKALPALRAWTGPIRNPALEESWLALFEAEAVSTLLDDCGTGPQKLLTARIAGLEREAEVLGELGEEGHQ</sequence>
<protein>
    <recommendedName>
        <fullName evidence="3">XRE family transcriptional regulator</fullName>
    </recommendedName>
</protein>
<reference evidence="2" key="1">
    <citation type="journal article" date="2019" name="Int. J. Syst. Evol. Microbiol.">
        <title>The Global Catalogue of Microorganisms (GCM) 10K type strain sequencing project: providing services to taxonomists for standard genome sequencing and annotation.</title>
        <authorList>
            <consortium name="The Broad Institute Genomics Platform"/>
            <consortium name="The Broad Institute Genome Sequencing Center for Infectious Disease"/>
            <person name="Wu L."/>
            <person name="Ma J."/>
        </authorList>
    </citation>
    <scope>NUCLEOTIDE SEQUENCE [LARGE SCALE GENOMIC DNA]</scope>
    <source>
        <strain evidence="2">JCM 17214</strain>
    </source>
</reference>
<gene>
    <name evidence="1" type="ORF">GCM10022406_14500</name>
</gene>
<dbReference type="Proteomes" id="UP001499909">
    <property type="component" value="Unassembled WGS sequence"/>
</dbReference>
<organism evidence="1 2">
    <name type="scientific">Hymenobacter algoricola</name>
    <dbReference type="NCBI Taxonomy" id="486267"/>
    <lineage>
        <taxon>Bacteria</taxon>
        <taxon>Pseudomonadati</taxon>
        <taxon>Bacteroidota</taxon>
        <taxon>Cytophagia</taxon>
        <taxon>Cytophagales</taxon>
        <taxon>Hymenobacteraceae</taxon>
        <taxon>Hymenobacter</taxon>
    </lineage>
</organism>